<dbReference type="GO" id="GO:0020037">
    <property type="term" value="F:heme binding"/>
    <property type="evidence" value="ECO:0007669"/>
    <property type="project" value="InterPro"/>
</dbReference>
<reference evidence="12 13" key="1">
    <citation type="submission" date="2018-10" db="EMBL/GenBank/DDBJ databases">
        <title>Complete genome sequences of Arcobacter cryaerophilus strains ATCC 43158 and ATCC 49615.</title>
        <authorList>
            <person name="Miller W.G."/>
            <person name="Yee E."/>
            <person name="Bono J.L."/>
        </authorList>
    </citation>
    <scope>NUCLEOTIDE SEQUENCE [LARGE SCALE GENOMIC DNA]</scope>
    <source>
        <strain evidence="12 13">ATCC 43158</strain>
    </source>
</reference>
<feature type="signal peptide" evidence="10">
    <location>
        <begin position="1"/>
        <end position="21"/>
    </location>
</feature>
<dbReference type="GO" id="GO:0042744">
    <property type="term" value="P:hydrogen peroxide catabolic process"/>
    <property type="evidence" value="ECO:0007669"/>
    <property type="project" value="TreeGrafter"/>
</dbReference>
<dbReference type="GO" id="GO:0005737">
    <property type="term" value="C:cytoplasm"/>
    <property type="evidence" value="ECO:0007669"/>
    <property type="project" value="TreeGrafter"/>
</dbReference>
<evidence type="ECO:0000259" key="11">
    <source>
        <dbReference type="SMART" id="SM01060"/>
    </source>
</evidence>
<keyword evidence="4 7" id="KW-0479">Metal-binding</keyword>
<dbReference type="GO" id="GO:0004096">
    <property type="term" value="F:catalase activity"/>
    <property type="evidence" value="ECO:0007669"/>
    <property type="project" value="InterPro"/>
</dbReference>
<comment type="function">
    <text evidence="7">Has an organic peroxide-dependent peroxidase activity.</text>
</comment>
<dbReference type="GO" id="GO:0046872">
    <property type="term" value="F:metal ion binding"/>
    <property type="evidence" value="ECO:0007669"/>
    <property type="project" value="UniProtKB-KW"/>
</dbReference>
<dbReference type="Gene3D" id="1.20.1280.120">
    <property type="match status" value="1"/>
</dbReference>
<dbReference type="PANTHER" id="PTHR11465">
    <property type="entry name" value="CATALASE"/>
    <property type="match status" value="1"/>
</dbReference>
<dbReference type="PIRSF" id="PIRSF000296">
    <property type="entry name" value="SrpA"/>
    <property type="match status" value="1"/>
</dbReference>
<dbReference type="InterPro" id="IPR011614">
    <property type="entry name" value="Catalase_core"/>
</dbReference>
<evidence type="ECO:0000313" key="12">
    <source>
        <dbReference type="EMBL" id="AYJ79921.1"/>
    </source>
</evidence>
<dbReference type="InterPro" id="IPR020835">
    <property type="entry name" value="Catalase_sf"/>
</dbReference>
<dbReference type="AlphaFoldDB" id="A0AAD0TS19"/>
<dbReference type="InterPro" id="IPR018028">
    <property type="entry name" value="Catalase"/>
</dbReference>
<evidence type="ECO:0000256" key="1">
    <source>
        <dbReference type="ARBA" id="ARBA00005329"/>
    </source>
</evidence>
<evidence type="ECO:0000256" key="8">
    <source>
        <dbReference type="PIRSR" id="PIRSR000296-1"/>
    </source>
</evidence>
<keyword evidence="6 7" id="KW-0408">Iron</keyword>
<dbReference type="InterPro" id="IPR024168">
    <property type="entry name" value="Catalase_SrpA-type_pred"/>
</dbReference>
<dbReference type="Gene3D" id="2.40.180.10">
    <property type="entry name" value="Catalase core domain"/>
    <property type="match status" value="1"/>
</dbReference>
<evidence type="ECO:0000256" key="10">
    <source>
        <dbReference type="SAM" id="SignalP"/>
    </source>
</evidence>
<proteinExistence type="inferred from homology"/>
<feature type="chain" id="PRO_5042219161" description="Catalase-related peroxidase" evidence="10">
    <location>
        <begin position="22"/>
        <end position="325"/>
    </location>
</feature>
<gene>
    <name evidence="12" type="ORF">ACRYA_0783</name>
</gene>
<dbReference type="GO" id="GO:0042542">
    <property type="term" value="P:response to hydrogen peroxide"/>
    <property type="evidence" value="ECO:0007669"/>
    <property type="project" value="TreeGrafter"/>
</dbReference>
<dbReference type="SMART" id="SM01060">
    <property type="entry name" value="Catalase"/>
    <property type="match status" value="1"/>
</dbReference>
<dbReference type="KEGG" id="acre:ACRYA_0783"/>
<evidence type="ECO:0000256" key="5">
    <source>
        <dbReference type="ARBA" id="ARBA00023002"/>
    </source>
</evidence>
<evidence type="ECO:0000256" key="2">
    <source>
        <dbReference type="ARBA" id="ARBA00022559"/>
    </source>
</evidence>
<dbReference type="Proteomes" id="UP000273809">
    <property type="component" value="Chromosome"/>
</dbReference>
<evidence type="ECO:0000256" key="6">
    <source>
        <dbReference type="ARBA" id="ARBA00023004"/>
    </source>
</evidence>
<evidence type="ECO:0000256" key="4">
    <source>
        <dbReference type="ARBA" id="ARBA00022723"/>
    </source>
</evidence>
<dbReference type="SUPFAM" id="SSF56634">
    <property type="entry name" value="Heme-dependent catalase-like"/>
    <property type="match status" value="1"/>
</dbReference>
<feature type="active site" evidence="8">
    <location>
        <position position="55"/>
    </location>
</feature>
<feature type="binding site" description="axial binding residue" evidence="9">
    <location>
        <position position="317"/>
    </location>
    <ligand>
        <name>heme</name>
        <dbReference type="ChEBI" id="CHEBI:30413"/>
    </ligand>
    <ligandPart>
        <name>Fe</name>
        <dbReference type="ChEBI" id="CHEBI:18248"/>
    </ligandPart>
</feature>
<dbReference type="EMBL" id="CP032823">
    <property type="protein sequence ID" value="AYJ79921.1"/>
    <property type="molecule type" value="Genomic_DNA"/>
</dbReference>
<organism evidence="12 13">
    <name type="scientific">Aliarcobacter cryaerophilus ATCC 43158</name>
    <dbReference type="NCBI Taxonomy" id="1032070"/>
    <lineage>
        <taxon>Bacteria</taxon>
        <taxon>Pseudomonadati</taxon>
        <taxon>Campylobacterota</taxon>
        <taxon>Epsilonproteobacteria</taxon>
        <taxon>Campylobacterales</taxon>
        <taxon>Arcobacteraceae</taxon>
        <taxon>Aliarcobacter</taxon>
    </lineage>
</organism>
<keyword evidence="2 7" id="KW-0575">Peroxidase</keyword>
<name>A0AAD0TS19_9BACT</name>
<accession>A0AAD0TS19</accession>
<dbReference type="Pfam" id="PF00199">
    <property type="entry name" value="Catalase"/>
    <property type="match status" value="1"/>
</dbReference>
<evidence type="ECO:0000256" key="9">
    <source>
        <dbReference type="PIRSR" id="PIRSR000296-2"/>
    </source>
</evidence>
<dbReference type="EC" id="1.11.1.-" evidence="7"/>
<comment type="cofactor">
    <cofactor evidence="7">
        <name>heme</name>
        <dbReference type="ChEBI" id="CHEBI:30413"/>
    </cofactor>
</comment>
<evidence type="ECO:0000256" key="3">
    <source>
        <dbReference type="ARBA" id="ARBA00022617"/>
    </source>
</evidence>
<dbReference type="RefSeq" id="WP_105917678.1">
    <property type="nucleotide sequence ID" value="NZ_CP021072.1"/>
</dbReference>
<evidence type="ECO:0000313" key="13">
    <source>
        <dbReference type="Proteomes" id="UP000273809"/>
    </source>
</evidence>
<dbReference type="PANTHER" id="PTHR11465:SF9">
    <property type="entry name" value="CATALASE"/>
    <property type="match status" value="1"/>
</dbReference>
<comment type="similarity">
    <text evidence="1 7">Belongs to the catalase family.</text>
</comment>
<evidence type="ECO:0000256" key="7">
    <source>
        <dbReference type="PIRNR" id="PIRNR000296"/>
    </source>
</evidence>
<sequence>MKKSFVSLFLSASLLAGISQANEETNSNVYDAQRIADIFYTLNYDKNNPKGKVNHAVGFCGDGSFIPSKDITSKLDIPFLNQKNIDAQVRYSLGGALKTDKSKPRGLAIKLNGENEAWTMVMLNTEINFAKNPQEFGQFFEMNIPVNGKVDKENIAKLMKEVDSYRNFIDYNSKRGITPSVSNIEFYSIHTFMFKDKKSGDMIPARWKFVPVDGIKYLTKEELEKKGDKFLEDDFSKYVKNKPVSYKMYLVYANKNDVTNDTTALWSGEHKEELVGTLNVSQYSGNTCNSDVYFPSEIPTGVGAPNDPLFDIRNQAYAITFGKRQ</sequence>
<keyword evidence="5 7" id="KW-0560">Oxidoreductase</keyword>
<protein>
    <recommendedName>
        <fullName evidence="7">Catalase-related peroxidase</fullName>
        <ecNumber evidence="7">1.11.1.-</ecNumber>
    </recommendedName>
</protein>
<dbReference type="GeneID" id="56461002"/>
<keyword evidence="3 7" id="KW-0349">Heme</keyword>
<dbReference type="PROSITE" id="PS51402">
    <property type="entry name" value="CATALASE_3"/>
    <property type="match status" value="1"/>
</dbReference>
<feature type="domain" description="Catalase core" evidence="11">
    <location>
        <begin position="13"/>
        <end position="325"/>
    </location>
</feature>
<keyword evidence="10" id="KW-0732">Signal</keyword>